<evidence type="ECO:0000313" key="1">
    <source>
        <dbReference type="EMBL" id="KAK1485422.1"/>
    </source>
</evidence>
<organism evidence="1 2">
    <name type="scientific">Colletotrichum cuscutae</name>
    <dbReference type="NCBI Taxonomy" id="1209917"/>
    <lineage>
        <taxon>Eukaryota</taxon>
        <taxon>Fungi</taxon>
        <taxon>Dikarya</taxon>
        <taxon>Ascomycota</taxon>
        <taxon>Pezizomycotina</taxon>
        <taxon>Sordariomycetes</taxon>
        <taxon>Hypocreomycetidae</taxon>
        <taxon>Glomerellales</taxon>
        <taxon>Glomerellaceae</taxon>
        <taxon>Colletotrichum</taxon>
        <taxon>Colletotrichum acutatum species complex</taxon>
    </lineage>
</organism>
<protein>
    <submittedName>
        <fullName evidence="1">Uncharacterized protein</fullName>
    </submittedName>
</protein>
<dbReference type="EMBL" id="MPDP01000069">
    <property type="protein sequence ID" value="KAK1485422.1"/>
    <property type="molecule type" value="Genomic_DNA"/>
</dbReference>
<accession>A0AAI9VGG3</accession>
<gene>
    <name evidence="1" type="ORF">CCUS01_15299</name>
</gene>
<dbReference type="AlphaFoldDB" id="A0AAI9VGG3"/>
<proteinExistence type="predicted"/>
<dbReference type="Proteomes" id="UP001239213">
    <property type="component" value="Unassembled WGS sequence"/>
</dbReference>
<reference evidence="1" key="1">
    <citation type="submission" date="2016-11" db="EMBL/GenBank/DDBJ databases">
        <title>The genome sequence of Colletotrichum cuscutae.</title>
        <authorList>
            <person name="Baroncelli R."/>
        </authorList>
    </citation>
    <scope>NUCLEOTIDE SEQUENCE</scope>
    <source>
        <strain evidence="1">IMI 304802</strain>
    </source>
</reference>
<keyword evidence="2" id="KW-1185">Reference proteome</keyword>
<name>A0AAI9VGG3_9PEZI</name>
<evidence type="ECO:0000313" key="2">
    <source>
        <dbReference type="Proteomes" id="UP001239213"/>
    </source>
</evidence>
<comment type="caution">
    <text evidence="1">The sequence shown here is derived from an EMBL/GenBank/DDBJ whole genome shotgun (WGS) entry which is preliminary data.</text>
</comment>
<sequence length="254" mass="28508">MKSVTDACFIFNELLAANTSHPPDSFKTRATELRTFELDGFSQNDEQDKVTKVDGANNSFHHQESEFKAAIIPHCYLQSGGCLKEVKIFAVPEYSSRISYLSSCGLTRYWRLDNEDGATCGKLLSTALPGATSKKVSPLSGFERETWKLMDLKMVSLPKTLFKSGMDSWRLELLSDISSEFLGRILAVSRGEEMDWLCLLSEQAGKRRYLRFAQSSASRQFSPGAVDSLTDAIFNKLHKSSLTRIIDLPLEIRE</sequence>